<reference evidence="1" key="1">
    <citation type="submission" date="2023-06" db="EMBL/GenBank/DDBJ databases">
        <authorList>
            <person name="Kurt Z."/>
        </authorList>
    </citation>
    <scope>NUCLEOTIDE SEQUENCE</scope>
</reference>
<evidence type="ECO:0000313" key="3">
    <source>
        <dbReference type="Proteomes" id="UP001642409"/>
    </source>
</evidence>
<name>A0AA86P9J1_9EUKA</name>
<dbReference type="AlphaFoldDB" id="A0AA86P9J1"/>
<dbReference type="EMBL" id="CATOUU010000574">
    <property type="protein sequence ID" value="CAI9934582.1"/>
    <property type="molecule type" value="Genomic_DNA"/>
</dbReference>
<evidence type="ECO:0000313" key="2">
    <source>
        <dbReference type="EMBL" id="CAL6089206.1"/>
    </source>
</evidence>
<dbReference type="EMBL" id="CAXDID020000417">
    <property type="protein sequence ID" value="CAL6089206.1"/>
    <property type="molecule type" value="Genomic_DNA"/>
</dbReference>
<accession>A0AA86P9J1</accession>
<reference evidence="2 3" key="2">
    <citation type="submission" date="2024-07" db="EMBL/GenBank/DDBJ databases">
        <authorList>
            <person name="Akdeniz Z."/>
        </authorList>
    </citation>
    <scope>NUCLEOTIDE SEQUENCE [LARGE SCALE GENOMIC DNA]</scope>
</reference>
<keyword evidence="3" id="KW-1185">Reference proteome</keyword>
<comment type="caution">
    <text evidence="1">The sequence shown here is derived from an EMBL/GenBank/DDBJ whole genome shotgun (WGS) entry which is preliminary data.</text>
</comment>
<organism evidence="1">
    <name type="scientific">Hexamita inflata</name>
    <dbReference type="NCBI Taxonomy" id="28002"/>
    <lineage>
        <taxon>Eukaryota</taxon>
        <taxon>Metamonada</taxon>
        <taxon>Diplomonadida</taxon>
        <taxon>Hexamitidae</taxon>
        <taxon>Hexamitinae</taxon>
        <taxon>Hexamita</taxon>
    </lineage>
</organism>
<evidence type="ECO:0000313" key="1">
    <source>
        <dbReference type="EMBL" id="CAI9934582.1"/>
    </source>
</evidence>
<proteinExistence type="predicted"/>
<dbReference type="Proteomes" id="UP001642409">
    <property type="component" value="Unassembled WGS sequence"/>
</dbReference>
<protein>
    <submittedName>
        <fullName evidence="2">Hypothetical_protein</fullName>
    </submittedName>
</protein>
<sequence>MSNIITNSTGYMQFGGIIQNQTRTIAIIQDITLQIYENWITQYINRSGQIIGQISTDSENSIQNVCALDYLSTSSNIYMYGLIGLFSGQTLQIYSVSTEFYYISGDLDLIGTFGYIQGLKLVIYNADIIMQMQMNNTGYQAGVLFAVIMSQSWQVGNITVKNSLVSSYLCSGLITSYMNQGSFNQIYIYSSSAISNSTSLYSLSGALSGDSTGGLSRDTIINQIYVFNVSIATYSQGIWSISGGLVGDTHEANTYIQNVQIVYSTITSNGPITSSVQSAGLIATLYNAITNIQNTIINSSNISSSTTTKHAFSGGLLAAVTTQITIANSKIISVNLSASGVTYDIGTIFSNLVSFTATQLRSEGVNTVNGAIVTNCGNIQNFGAQNGC</sequence>
<gene>
    <name evidence="1" type="ORF">HINF_LOCUS22227</name>
    <name evidence="2" type="ORF">HINF_LOCUS64691</name>
</gene>